<dbReference type="Pfam" id="PF01266">
    <property type="entry name" value="DAO"/>
    <property type="match status" value="1"/>
</dbReference>
<protein>
    <submittedName>
        <fullName evidence="4">D-amino acid dehydrogenase 1</fullName>
        <ecNumber evidence="4">1.4.99.-</ecNumber>
    </submittedName>
</protein>
<dbReference type="NCBIfam" id="NF001933">
    <property type="entry name" value="PRK00711.1"/>
    <property type="match status" value="1"/>
</dbReference>
<dbReference type="Proteomes" id="UP000706525">
    <property type="component" value="Unassembled WGS sequence"/>
</dbReference>
<sequence>MHVIVIGAGAIGVCSAWYLRQAGFDVTVLERRGAPAQESSFGNAGVIAPGYVTPWAAPGMPRKLLGMLFRHDSPVRFRPSLDPAMWRWIARWLRECEPERYRANKLRMQRLAFYSRDCLHQLRGELDIDYEQSRGYLQLFRTARDLDLAAPALALLRENKVVHTLVDADGCRRIEPGLAQDTALAGGLHLPEDESGNCPMFVRRLHQHAEAAGVRFRFDTGVARVRASSGDRRRGGVDSAGGIGRVGADGRIVVELKPTQRGAAAESLSADRVLVCAGVGSATLLRPLGLRVPLYPVKGYSATVMVRDELQAPLGALMDESFKVAITRMGNRLRVAGTAELGTRKLDLRQDALRTLIRVARDWFPVAGSYQDATLWAGARPMLPDGPPLIGATSVPGVFLNLGHGSTGWAMACGSGKIAADQLAASAGTGDGPALDMEGLTPARYRLA</sequence>
<dbReference type="InterPro" id="IPR036188">
    <property type="entry name" value="FAD/NAD-bd_sf"/>
</dbReference>
<keyword evidence="2 4" id="KW-0560">Oxidoreductase</keyword>
<evidence type="ECO:0000256" key="2">
    <source>
        <dbReference type="ARBA" id="ARBA00023002"/>
    </source>
</evidence>
<evidence type="ECO:0000256" key="1">
    <source>
        <dbReference type="ARBA" id="ARBA00009410"/>
    </source>
</evidence>
<dbReference type="PANTHER" id="PTHR13847:SF280">
    <property type="entry name" value="D-AMINO ACID DEHYDROGENASE"/>
    <property type="match status" value="1"/>
</dbReference>
<dbReference type="EMBL" id="CAJZAG010000001">
    <property type="protein sequence ID" value="CAG9164293.1"/>
    <property type="molecule type" value="Genomic_DNA"/>
</dbReference>
<dbReference type="InterPro" id="IPR006076">
    <property type="entry name" value="FAD-dep_OxRdtase"/>
</dbReference>
<gene>
    <name evidence="4" type="primary">dadA1_1</name>
    <name evidence="4" type="ORF">LMG32289_00636</name>
</gene>
<dbReference type="RefSeq" id="WP_223981717.1">
    <property type="nucleotide sequence ID" value="NZ_CAJZAG010000001.1"/>
</dbReference>
<evidence type="ECO:0000259" key="3">
    <source>
        <dbReference type="Pfam" id="PF01266"/>
    </source>
</evidence>
<comment type="caution">
    <text evidence="4">The sequence shown here is derived from an EMBL/GenBank/DDBJ whole genome shotgun (WGS) entry which is preliminary data.</text>
</comment>
<evidence type="ECO:0000313" key="5">
    <source>
        <dbReference type="Proteomes" id="UP000706525"/>
    </source>
</evidence>
<evidence type="ECO:0000313" key="4">
    <source>
        <dbReference type="EMBL" id="CAG9164293.1"/>
    </source>
</evidence>
<keyword evidence="5" id="KW-1185">Reference proteome</keyword>
<proteinExistence type="inferred from homology"/>
<dbReference type="EC" id="1.4.99.-" evidence="4"/>
<dbReference type="Gene3D" id="3.30.9.10">
    <property type="entry name" value="D-Amino Acid Oxidase, subunit A, domain 2"/>
    <property type="match status" value="1"/>
</dbReference>
<dbReference type="SUPFAM" id="SSF54373">
    <property type="entry name" value="FAD-linked reductases, C-terminal domain"/>
    <property type="match status" value="1"/>
</dbReference>
<comment type="similarity">
    <text evidence="1">Belongs to the DadA oxidoreductase family.</text>
</comment>
<name>A0ABM8WAK9_9BURK</name>
<dbReference type="GO" id="GO:0016491">
    <property type="term" value="F:oxidoreductase activity"/>
    <property type="evidence" value="ECO:0007669"/>
    <property type="project" value="UniProtKB-KW"/>
</dbReference>
<dbReference type="PANTHER" id="PTHR13847">
    <property type="entry name" value="SARCOSINE DEHYDROGENASE-RELATED"/>
    <property type="match status" value="1"/>
</dbReference>
<organism evidence="4 5">
    <name type="scientific">Cupriavidus pampae</name>
    <dbReference type="NCBI Taxonomy" id="659251"/>
    <lineage>
        <taxon>Bacteria</taxon>
        <taxon>Pseudomonadati</taxon>
        <taxon>Pseudomonadota</taxon>
        <taxon>Betaproteobacteria</taxon>
        <taxon>Burkholderiales</taxon>
        <taxon>Burkholderiaceae</taxon>
        <taxon>Cupriavidus</taxon>
    </lineage>
</organism>
<reference evidence="4 5" key="1">
    <citation type="submission" date="2021-08" db="EMBL/GenBank/DDBJ databases">
        <authorList>
            <person name="Peeters C."/>
        </authorList>
    </citation>
    <scope>NUCLEOTIDE SEQUENCE [LARGE SCALE GENOMIC DNA]</scope>
    <source>
        <strain evidence="4 5">LMG 32289</strain>
    </source>
</reference>
<feature type="domain" description="FAD dependent oxidoreductase" evidence="3">
    <location>
        <begin position="2"/>
        <end position="421"/>
    </location>
</feature>
<dbReference type="SUPFAM" id="SSF51905">
    <property type="entry name" value="FAD/NAD(P)-binding domain"/>
    <property type="match status" value="1"/>
</dbReference>
<accession>A0ABM8WAK9</accession>
<dbReference type="Gene3D" id="3.50.50.60">
    <property type="entry name" value="FAD/NAD(P)-binding domain"/>
    <property type="match status" value="2"/>
</dbReference>